<protein>
    <submittedName>
        <fullName evidence="1">LLM class flavin-dependent oxidoreductase</fullName>
    </submittedName>
</protein>
<dbReference type="Proteomes" id="UP001319846">
    <property type="component" value="Unassembled WGS sequence"/>
</dbReference>
<evidence type="ECO:0000313" key="1">
    <source>
        <dbReference type="EMBL" id="MBZ5487357.1"/>
    </source>
</evidence>
<proteinExistence type="predicted"/>
<evidence type="ECO:0000313" key="2">
    <source>
        <dbReference type="Proteomes" id="UP001319846"/>
    </source>
</evidence>
<keyword evidence="2" id="KW-1185">Reference proteome</keyword>
<organism evidence="1 2">
    <name type="scientific">Vreelandella aquamarina</name>
    <dbReference type="NCBI Taxonomy" id="77097"/>
    <lineage>
        <taxon>Bacteria</taxon>
        <taxon>Pseudomonadati</taxon>
        <taxon>Pseudomonadota</taxon>
        <taxon>Gammaproteobacteria</taxon>
        <taxon>Oceanospirillales</taxon>
        <taxon>Halomonadaceae</taxon>
        <taxon>Vreelandella</taxon>
    </lineage>
</organism>
<comment type="caution">
    <text evidence="1">The sequence shown here is derived from an EMBL/GenBank/DDBJ whole genome shotgun (WGS) entry which is preliminary data.</text>
</comment>
<reference evidence="1" key="1">
    <citation type="submission" date="2020-06" db="EMBL/GenBank/DDBJ databases">
        <title>Whole Genome Sequence of Halomonas aquamarina MB598.</title>
        <authorList>
            <person name="Pervaiz M."/>
            <person name="Fariq A."/>
            <person name="Yasmin A."/>
            <person name="Welch M."/>
        </authorList>
    </citation>
    <scope>NUCLEOTIDE SEQUENCE</scope>
    <source>
        <strain evidence="1">MB598</strain>
    </source>
</reference>
<sequence>MSQLASTALSVLDLAPIRQGSSAAETFRDSVSLAQRVEQLGYTRYWLAEHHNIPGIASAATSVLIGHVAGHTSTLRVGSGGIMLPNHPPLVIAEQFGTLETLYPGRIDLGLGRAPGSDGVTMRALRRSAHAGVDDFPEQLTELRRYLGDAEPGQQVKAVPGQGTHVPIWLLGSSGYSAQLAARLGLPFAFAAQFAPGYLFEALRLYRDNFRPSEHLDKPYAMVGLPVIAAQNDSMAHYLATSAQQKFLNLIRGKPTQSQPPVEQLDWSPMEQSQVNQFLGAAVIGGPETVKAGLEEFQARTGADELMINSDFYDHADRLRSYEIVADVAR</sequence>
<name>A0ACC5VT85_9GAMM</name>
<accession>A0ACC5VT85</accession>
<gene>
    <name evidence="1" type="ORF">HW452_07440</name>
</gene>
<dbReference type="EMBL" id="JABYQT010000003">
    <property type="protein sequence ID" value="MBZ5487357.1"/>
    <property type="molecule type" value="Genomic_DNA"/>
</dbReference>